<gene>
    <name evidence="1" type="ORF">S03H2_36285</name>
</gene>
<comment type="caution">
    <text evidence="1">The sequence shown here is derived from an EMBL/GenBank/DDBJ whole genome shotgun (WGS) entry which is preliminary data.</text>
</comment>
<protein>
    <submittedName>
        <fullName evidence="1">Uncharacterized protein</fullName>
    </submittedName>
</protein>
<name>X1G9Y1_9ZZZZ</name>
<dbReference type="AlphaFoldDB" id="X1G9Y1"/>
<feature type="non-terminal residue" evidence="1">
    <location>
        <position position="1"/>
    </location>
</feature>
<reference evidence="1" key="1">
    <citation type="journal article" date="2014" name="Front. Microbiol.">
        <title>High frequency of phylogenetically diverse reductive dehalogenase-homologous genes in deep subseafloor sedimentary metagenomes.</title>
        <authorList>
            <person name="Kawai M."/>
            <person name="Futagami T."/>
            <person name="Toyoda A."/>
            <person name="Takaki Y."/>
            <person name="Nishi S."/>
            <person name="Hori S."/>
            <person name="Arai W."/>
            <person name="Tsubouchi T."/>
            <person name="Morono Y."/>
            <person name="Uchiyama I."/>
            <person name="Ito T."/>
            <person name="Fujiyama A."/>
            <person name="Inagaki F."/>
            <person name="Takami H."/>
        </authorList>
    </citation>
    <scope>NUCLEOTIDE SEQUENCE</scope>
    <source>
        <strain evidence="1">Expedition CK06-06</strain>
    </source>
</reference>
<evidence type="ECO:0000313" key="1">
    <source>
        <dbReference type="EMBL" id="GAH54726.1"/>
    </source>
</evidence>
<dbReference type="EMBL" id="BARU01022258">
    <property type="protein sequence ID" value="GAH54726.1"/>
    <property type="molecule type" value="Genomic_DNA"/>
</dbReference>
<proteinExistence type="predicted"/>
<accession>X1G9Y1</accession>
<organism evidence="1">
    <name type="scientific">marine sediment metagenome</name>
    <dbReference type="NCBI Taxonomy" id="412755"/>
    <lineage>
        <taxon>unclassified sequences</taxon>
        <taxon>metagenomes</taxon>
        <taxon>ecological metagenomes</taxon>
    </lineage>
</organism>
<sequence length="140" mass="15712">AEIILDIQTDSASVNHTQEIIPLDVAEILIMLGPSIAVSTDIEVCVFSQPIDDFYPLSLIPEPRMLSQPDAGDIDICFQPQLLVEPKIARRRVVMHWHNVFVFEVSSVMIGYINIVTFQSRAKKIMGIAEAEAHHGFFNH</sequence>